<evidence type="ECO:0000256" key="6">
    <source>
        <dbReference type="ARBA" id="ARBA00022968"/>
    </source>
</evidence>
<sequence length="344" mass="39081">MQKKSQKPPEQHWMKTQCKWPLVLLLMSLSTYALLFFWSSGNSNIKWPKATLLVPSPVNNSHLFTGYTSMSTQQPLQMHCNQCALVTSSGHLLNSNLGSTIDVAECVVRMNDAPTQTFEKDVGRRTTLRVVAHSSVTSFAKHAKELLEATGRNQYSTLVVVWGPPKQMRADGHGATYNALQRLRTRVPGLDPYLVTNLRLQAFDDLYEQETGIDRMKSHTWLSTGWFTMGVLLDVCSHVHIYGMIPSDYCRPSPLKGIMPLQENSVCNVKPSSAHADYLRSNPKHHAVKYHYYENRSGGECQTYTKHAHAHNGGHHRFFIEKRVFARWALRYNITFSHPSWPGL</sequence>
<dbReference type="GeneTree" id="ENSGT00940000160114"/>
<keyword evidence="12" id="KW-1015">Disulfide bond</keyword>
<reference evidence="16" key="2">
    <citation type="submission" date="2025-09" db="UniProtKB">
        <authorList>
            <consortium name="Ensembl"/>
        </authorList>
    </citation>
    <scope>IDENTIFICATION</scope>
</reference>
<accession>A0A8C4QNC5</accession>
<evidence type="ECO:0000256" key="15">
    <source>
        <dbReference type="SAM" id="Phobius"/>
    </source>
</evidence>
<evidence type="ECO:0000256" key="11">
    <source>
        <dbReference type="ARBA" id="ARBA00023136"/>
    </source>
</evidence>
<evidence type="ECO:0000256" key="10">
    <source>
        <dbReference type="ARBA" id="ARBA00023098"/>
    </source>
</evidence>
<evidence type="ECO:0000256" key="12">
    <source>
        <dbReference type="ARBA" id="ARBA00023157"/>
    </source>
</evidence>
<evidence type="ECO:0000256" key="3">
    <source>
        <dbReference type="ARBA" id="ARBA00022676"/>
    </source>
</evidence>
<dbReference type="Pfam" id="PF00777">
    <property type="entry name" value="Glyco_transf_29"/>
    <property type="match status" value="1"/>
</dbReference>
<evidence type="ECO:0000256" key="7">
    <source>
        <dbReference type="ARBA" id="ARBA00022981"/>
    </source>
</evidence>
<keyword evidence="5 15" id="KW-0812">Transmembrane</keyword>
<evidence type="ECO:0000256" key="1">
    <source>
        <dbReference type="ARBA" id="ARBA00004323"/>
    </source>
</evidence>
<dbReference type="AlphaFoldDB" id="A0A8C4QNC5"/>
<comment type="subcellular location">
    <subcellularLocation>
        <location evidence="1">Golgi apparatus membrane</location>
        <topology evidence="1">Single-pass type II membrane protein</topology>
    </subcellularLocation>
</comment>
<keyword evidence="11 15" id="KW-0472">Membrane</keyword>
<dbReference type="Gene3D" id="3.90.1480.20">
    <property type="entry name" value="Glycosyl transferase family 29"/>
    <property type="match status" value="1"/>
</dbReference>
<keyword evidence="7" id="KW-0730">Sialic acid</keyword>
<dbReference type="GO" id="GO:0009311">
    <property type="term" value="P:oligosaccharide metabolic process"/>
    <property type="evidence" value="ECO:0007669"/>
    <property type="project" value="TreeGrafter"/>
</dbReference>
<comment type="similarity">
    <text evidence="2">Belongs to the glycosyltransferase 29 family.</text>
</comment>
<evidence type="ECO:0000256" key="14">
    <source>
        <dbReference type="ARBA" id="ARBA00043744"/>
    </source>
</evidence>
<keyword evidence="10" id="KW-0443">Lipid metabolism</keyword>
<dbReference type="Ensembl" id="ENSEBUT00000017591.1">
    <property type="protein sequence ID" value="ENSEBUP00000017015.1"/>
    <property type="gene ID" value="ENSEBUG00000010653.1"/>
</dbReference>
<evidence type="ECO:0000256" key="9">
    <source>
        <dbReference type="ARBA" id="ARBA00023034"/>
    </source>
</evidence>
<keyword evidence="6" id="KW-0735">Signal-anchor</keyword>
<dbReference type="Proteomes" id="UP000694388">
    <property type="component" value="Unplaced"/>
</dbReference>
<evidence type="ECO:0000256" key="5">
    <source>
        <dbReference type="ARBA" id="ARBA00022692"/>
    </source>
</evidence>
<keyword evidence="8 15" id="KW-1133">Transmembrane helix</keyword>
<keyword evidence="3" id="KW-0328">Glycosyltransferase</keyword>
<organism evidence="16 17">
    <name type="scientific">Eptatretus burgeri</name>
    <name type="common">Inshore hagfish</name>
    <dbReference type="NCBI Taxonomy" id="7764"/>
    <lineage>
        <taxon>Eukaryota</taxon>
        <taxon>Metazoa</taxon>
        <taxon>Chordata</taxon>
        <taxon>Craniata</taxon>
        <taxon>Vertebrata</taxon>
        <taxon>Cyclostomata</taxon>
        <taxon>Myxini</taxon>
        <taxon>Myxiniformes</taxon>
        <taxon>Myxinidae</taxon>
        <taxon>Eptatretinae</taxon>
        <taxon>Eptatretus</taxon>
    </lineage>
</organism>
<keyword evidence="9" id="KW-0333">Golgi apparatus</keyword>
<feature type="transmembrane region" description="Helical" evidence="15">
    <location>
        <begin position="20"/>
        <end position="38"/>
    </location>
</feature>
<dbReference type="PANTHER" id="PTHR45906">
    <property type="entry name" value="ALPHA-N-ACETYL-NEURAMINYL-2,3-BETA-GALACTOSYL-1, 3-N-ACETYL-GALACTOSAMINIDE ALPHA-2,6-SIALYLTRANSFERASE-LIKE"/>
    <property type="match status" value="1"/>
</dbReference>
<keyword evidence="17" id="KW-1185">Reference proteome</keyword>
<protein>
    <submittedName>
        <fullName evidence="16">Uncharacterized protein</fullName>
    </submittedName>
</protein>
<proteinExistence type="inferred from homology"/>
<evidence type="ECO:0000256" key="4">
    <source>
        <dbReference type="ARBA" id="ARBA00022679"/>
    </source>
</evidence>
<name>A0A8C4QNC5_EPTBU</name>
<evidence type="ECO:0000313" key="16">
    <source>
        <dbReference type="Ensembl" id="ENSEBUP00000017015.1"/>
    </source>
</evidence>
<evidence type="ECO:0000256" key="2">
    <source>
        <dbReference type="ARBA" id="ARBA00006003"/>
    </source>
</evidence>
<comment type="catalytic activity">
    <reaction evidence="14">
        <text>a ganglioside GM1b (d18:1(4E)) + CMP-N-acetyl-beta-neuraminate = a ganglioside GD1alpha (d18:1(4E)) + CMP + H(+)</text>
        <dbReference type="Rhea" id="RHEA:41968"/>
        <dbReference type="ChEBI" id="CHEBI:15378"/>
        <dbReference type="ChEBI" id="CHEBI:57812"/>
        <dbReference type="ChEBI" id="CHEBI:60377"/>
        <dbReference type="ChEBI" id="CHEBI:78568"/>
        <dbReference type="ChEBI" id="CHEBI:78569"/>
    </reaction>
    <physiologicalReaction direction="left-to-right" evidence="14">
        <dbReference type="Rhea" id="RHEA:41969"/>
    </physiologicalReaction>
</comment>
<evidence type="ECO:0000256" key="13">
    <source>
        <dbReference type="ARBA" id="ARBA00023180"/>
    </source>
</evidence>
<evidence type="ECO:0000256" key="8">
    <source>
        <dbReference type="ARBA" id="ARBA00022989"/>
    </source>
</evidence>
<dbReference type="GO" id="GO:0001665">
    <property type="term" value="F:alpha-N-acetylgalactosaminide alpha-2,6-sialyltransferase activity"/>
    <property type="evidence" value="ECO:0007669"/>
    <property type="project" value="TreeGrafter"/>
</dbReference>
<dbReference type="PANTHER" id="PTHR45906:SF1">
    <property type="entry name" value="ALPHA-N-ACETYL-NEURAMINYL-2,3-BETA-GALACTOSYL-1, 3-N-ACETYL-GALACTOSAMINIDE ALPHA-2,6-SIALYLTRANSFERASE-LIKE"/>
    <property type="match status" value="1"/>
</dbReference>
<keyword evidence="4" id="KW-0808">Transferase</keyword>
<evidence type="ECO:0000313" key="17">
    <source>
        <dbReference type="Proteomes" id="UP000694388"/>
    </source>
</evidence>
<keyword evidence="13" id="KW-0325">Glycoprotein</keyword>
<dbReference type="InterPro" id="IPR038578">
    <property type="entry name" value="GT29-like_sf"/>
</dbReference>
<dbReference type="InterPro" id="IPR001675">
    <property type="entry name" value="Glyco_trans_29"/>
</dbReference>
<reference evidence="16" key="1">
    <citation type="submission" date="2025-08" db="UniProtKB">
        <authorList>
            <consortium name="Ensembl"/>
        </authorList>
    </citation>
    <scope>IDENTIFICATION</scope>
</reference>
<dbReference type="GO" id="GO:0000139">
    <property type="term" value="C:Golgi membrane"/>
    <property type="evidence" value="ECO:0007669"/>
    <property type="project" value="UniProtKB-SubCell"/>
</dbReference>
<dbReference type="GO" id="GO:0001574">
    <property type="term" value="P:ganglioside biosynthetic process"/>
    <property type="evidence" value="ECO:0007669"/>
    <property type="project" value="TreeGrafter"/>
</dbReference>